<comment type="caution">
    <text evidence="1">The sequence shown here is derived from an EMBL/GenBank/DDBJ whole genome shotgun (WGS) entry which is preliminary data.</text>
</comment>
<protein>
    <submittedName>
        <fullName evidence="1">Uncharacterized protein</fullName>
    </submittedName>
</protein>
<dbReference type="EMBL" id="VSSQ01063978">
    <property type="protein sequence ID" value="MPN16960.1"/>
    <property type="molecule type" value="Genomic_DNA"/>
</dbReference>
<accession>A0A645FST5</accession>
<proteinExistence type="predicted"/>
<gene>
    <name evidence="1" type="ORF">SDC9_164309</name>
</gene>
<evidence type="ECO:0000313" key="1">
    <source>
        <dbReference type="EMBL" id="MPN16960.1"/>
    </source>
</evidence>
<reference evidence="1" key="1">
    <citation type="submission" date="2019-08" db="EMBL/GenBank/DDBJ databases">
        <authorList>
            <person name="Kucharzyk K."/>
            <person name="Murdoch R.W."/>
            <person name="Higgins S."/>
            <person name="Loffler F."/>
        </authorList>
    </citation>
    <scope>NUCLEOTIDE SEQUENCE</scope>
</reference>
<organism evidence="1">
    <name type="scientific">bioreactor metagenome</name>
    <dbReference type="NCBI Taxonomy" id="1076179"/>
    <lineage>
        <taxon>unclassified sequences</taxon>
        <taxon>metagenomes</taxon>
        <taxon>ecological metagenomes</taxon>
    </lineage>
</organism>
<sequence length="240" mass="27151">MHFQRKFHAAFVKFVQYGRPQFHDLRKTGVDHLVRCLREGIPVCPDGRTHESGHHVHAHVLRGLCDVLHLLDGPFADFFRLAGKRARRKVVQAGIPPVAHALAGQMRRYRPAPQAVFFQRLFNSADIVHILRGFLGIQVIAPRGDLHAVVAHFTHCFAHHFKGKVSPLTSKNRHHPCHIALSLFLHYSMSIHTEPFLLLSTHLLMKITPSRPISTPGKSKSEALNFSPLRCLDRARTKGL</sequence>
<name>A0A645FST5_9ZZZZ</name>
<dbReference type="AlphaFoldDB" id="A0A645FST5"/>